<evidence type="ECO:0000313" key="2">
    <source>
        <dbReference type="EMBL" id="RKF71410.1"/>
    </source>
</evidence>
<keyword evidence="3" id="KW-1185">Reference proteome</keyword>
<feature type="region of interest" description="Disordered" evidence="1">
    <location>
        <begin position="62"/>
        <end position="92"/>
    </location>
</feature>
<comment type="caution">
    <text evidence="2">The sequence shown here is derived from an EMBL/GenBank/DDBJ whole genome shotgun (WGS) entry which is preliminary data.</text>
</comment>
<feature type="region of interest" description="Disordered" evidence="1">
    <location>
        <begin position="1"/>
        <end position="43"/>
    </location>
</feature>
<evidence type="ECO:0000313" key="3">
    <source>
        <dbReference type="Proteomes" id="UP000283383"/>
    </source>
</evidence>
<dbReference type="EMBL" id="MCBQ01010286">
    <property type="protein sequence ID" value="RKF71410.1"/>
    <property type="molecule type" value="Genomic_DNA"/>
</dbReference>
<protein>
    <submittedName>
        <fullName evidence="2">Putative eka-like protein</fullName>
    </submittedName>
</protein>
<dbReference type="AlphaFoldDB" id="A0A420IA31"/>
<reference evidence="2 3" key="1">
    <citation type="journal article" date="2018" name="BMC Genomics">
        <title>Comparative genome analyses reveal sequence features reflecting distinct modes of host-adaptation between dicot and monocot powdery mildew.</title>
        <authorList>
            <person name="Wu Y."/>
            <person name="Ma X."/>
            <person name="Pan Z."/>
            <person name="Kale S.D."/>
            <person name="Song Y."/>
            <person name="King H."/>
            <person name="Zhang Q."/>
            <person name="Presley C."/>
            <person name="Deng X."/>
            <person name="Wei C.I."/>
            <person name="Xiao S."/>
        </authorList>
    </citation>
    <scope>NUCLEOTIDE SEQUENCE [LARGE SCALE GENOMIC DNA]</scope>
    <source>
        <strain evidence="2">UMSG3</strain>
    </source>
</reference>
<dbReference type="Proteomes" id="UP000283383">
    <property type="component" value="Unassembled WGS sequence"/>
</dbReference>
<organism evidence="2 3">
    <name type="scientific">Golovinomyces cichoracearum</name>
    <dbReference type="NCBI Taxonomy" id="62708"/>
    <lineage>
        <taxon>Eukaryota</taxon>
        <taxon>Fungi</taxon>
        <taxon>Dikarya</taxon>
        <taxon>Ascomycota</taxon>
        <taxon>Pezizomycotina</taxon>
        <taxon>Leotiomycetes</taxon>
        <taxon>Erysiphales</taxon>
        <taxon>Erysiphaceae</taxon>
        <taxon>Golovinomyces</taxon>
    </lineage>
</organism>
<feature type="compositionally biased region" description="Polar residues" evidence="1">
    <location>
        <begin position="1"/>
        <end position="26"/>
    </location>
</feature>
<proteinExistence type="predicted"/>
<feature type="compositionally biased region" description="Polar residues" evidence="1">
    <location>
        <begin position="75"/>
        <end position="87"/>
    </location>
</feature>
<accession>A0A420IA31</accession>
<sequence length="144" mass="16243">MKDFIQVNNLNKNKLSPDTTEASASNCELEDKNEGASQQSPWLAVARNGHKKSRITSIAAMNSAKSVDAQKRLLTRSQPTRTSNTQNKKGRENASDNRFFIWLSTDREWRNLSPAGLREAIFKRLAVYPASIRLIKPSRTGFYS</sequence>
<evidence type="ECO:0000256" key="1">
    <source>
        <dbReference type="SAM" id="MobiDB-lite"/>
    </source>
</evidence>
<gene>
    <name evidence="2" type="ORF">GcM3_102012</name>
</gene>
<name>A0A420IA31_9PEZI</name>
<dbReference type="STRING" id="62708.A0A420IA31"/>